<dbReference type="Gene3D" id="3.30.70.360">
    <property type="match status" value="1"/>
</dbReference>
<dbReference type="SUPFAM" id="SSF53187">
    <property type="entry name" value="Zn-dependent exopeptidases"/>
    <property type="match status" value="1"/>
</dbReference>
<proteinExistence type="predicted"/>
<dbReference type="EMBL" id="VFSU01000011">
    <property type="protein sequence ID" value="TPE63753.1"/>
    <property type="molecule type" value="Genomic_DNA"/>
</dbReference>
<dbReference type="InterPro" id="IPR002933">
    <property type="entry name" value="Peptidase_M20"/>
</dbReference>
<dbReference type="PANTHER" id="PTHR11014">
    <property type="entry name" value="PEPTIDASE M20 FAMILY MEMBER"/>
    <property type="match status" value="1"/>
</dbReference>
<gene>
    <name evidence="5" type="ORF">FJQ54_02565</name>
</gene>
<dbReference type="GO" id="GO:0046872">
    <property type="term" value="F:metal ion binding"/>
    <property type="evidence" value="ECO:0007669"/>
    <property type="project" value="UniProtKB-KW"/>
</dbReference>
<feature type="binding site" evidence="2">
    <location>
        <position position="166"/>
    </location>
    <ligand>
        <name>Mn(2+)</name>
        <dbReference type="ChEBI" id="CHEBI:29035"/>
        <label>2</label>
    </ligand>
</feature>
<comment type="caution">
    <text evidence="5">The sequence shown here is derived from an EMBL/GenBank/DDBJ whole genome shotgun (WGS) entry which is preliminary data.</text>
</comment>
<feature type="binding site" evidence="2">
    <location>
        <position position="132"/>
    </location>
    <ligand>
        <name>Mn(2+)</name>
        <dbReference type="ChEBI" id="CHEBI:29035"/>
        <label>2</label>
    </ligand>
</feature>
<dbReference type="InterPro" id="IPR017439">
    <property type="entry name" value="Amidohydrolase"/>
</dbReference>
<dbReference type="Proteomes" id="UP000319897">
    <property type="component" value="Unassembled WGS sequence"/>
</dbReference>
<dbReference type="Pfam" id="PF07687">
    <property type="entry name" value="M20_dimer"/>
    <property type="match status" value="1"/>
</dbReference>
<keyword evidence="2" id="KW-0479">Metal-binding</keyword>
<dbReference type="SUPFAM" id="SSF55031">
    <property type="entry name" value="Bacterial exopeptidase dimerisation domain"/>
    <property type="match status" value="1"/>
</dbReference>
<dbReference type="Gene3D" id="3.40.630.10">
    <property type="entry name" value="Zn peptidases"/>
    <property type="match status" value="1"/>
</dbReference>
<feature type="chain" id="PRO_5021413465" evidence="3">
    <location>
        <begin position="18"/>
        <end position="437"/>
    </location>
</feature>
<evidence type="ECO:0000256" key="3">
    <source>
        <dbReference type="SAM" id="SignalP"/>
    </source>
</evidence>
<feature type="binding site" evidence="2">
    <location>
        <position position="197"/>
    </location>
    <ligand>
        <name>Mn(2+)</name>
        <dbReference type="ChEBI" id="CHEBI:29035"/>
        <label>2</label>
    </ligand>
</feature>
<keyword evidence="1 5" id="KW-0378">Hydrolase</keyword>
<dbReference type="InterPro" id="IPR011650">
    <property type="entry name" value="Peptidase_M20_dimer"/>
</dbReference>
<dbReference type="Pfam" id="PF01546">
    <property type="entry name" value="Peptidase_M20"/>
    <property type="match status" value="1"/>
</dbReference>
<feature type="signal peptide" evidence="3">
    <location>
        <begin position="1"/>
        <end position="17"/>
    </location>
</feature>
<evidence type="ECO:0000313" key="6">
    <source>
        <dbReference type="Proteomes" id="UP000319897"/>
    </source>
</evidence>
<evidence type="ECO:0000256" key="2">
    <source>
        <dbReference type="PIRSR" id="PIRSR005962-1"/>
    </source>
</evidence>
<protein>
    <submittedName>
        <fullName evidence="5">Amidohydrolase</fullName>
    </submittedName>
</protein>
<dbReference type="PANTHER" id="PTHR11014:SF63">
    <property type="entry name" value="METALLOPEPTIDASE, PUTATIVE (AFU_ORTHOLOGUE AFUA_6G09600)-RELATED"/>
    <property type="match status" value="1"/>
</dbReference>
<evidence type="ECO:0000256" key="1">
    <source>
        <dbReference type="ARBA" id="ARBA00022801"/>
    </source>
</evidence>
<keyword evidence="3" id="KW-0732">Signal</keyword>
<dbReference type="InterPro" id="IPR036264">
    <property type="entry name" value="Bact_exopeptidase_dim_dom"/>
</dbReference>
<dbReference type="AlphaFoldDB" id="A0A501XTS0"/>
<dbReference type="NCBIfam" id="TIGR01891">
    <property type="entry name" value="amidohydrolases"/>
    <property type="match status" value="1"/>
</dbReference>
<feature type="binding site" evidence="2">
    <location>
        <position position="400"/>
    </location>
    <ligand>
        <name>Mn(2+)</name>
        <dbReference type="ChEBI" id="CHEBI:29035"/>
        <label>2</label>
    </ligand>
</feature>
<dbReference type="RefSeq" id="WP_140926817.1">
    <property type="nucleotide sequence ID" value="NZ_VFSU01000011.1"/>
</dbReference>
<dbReference type="OrthoDB" id="9777385at2"/>
<keyword evidence="6" id="KW-1185">Reference proteome</keyword>
<dbReference type="PIRSF" id="PIRSF005962">
    <property type="entry name" value="Pept_M20D_amidohydro"/>
    <property type="match status" value="1"/>
</dbReference>
<dbReference type="GO" id="GO:0016787">
    <property type="term" value="F:hydrolase activity"/>
    <property type="evidence" value="ECO:0007669"/>
    <property type="project" value="UniProtKB-KW"/>
</dbReference>
<feature type="domain" description="Peptidase M20 dimerisation" evidence="4">
    <location>
        <begin position="219"/>
        <end position="315"/>
    </location>
</feature>
<organism evidence="5 6">
    <name type="scientific">Sandaracinobacter neustonicus</name>
    <dbReference type="NCBI Taxonomy" id="1715348"/>
    <lineage>
        <taxon>Bacteria</taxon>
        <taxon>Pseudomonadati</taxon>
        <taxon>Pseudomonadota</taxon>
        <taxon>Alphaproteobacteria</taxon>
        <taxon>Sphingomonadales</taxon>
        <taxon>Sphingosinicellaceae</taxon>
        <taxon>Sandaracinobacter</taxon>
    </lineage>
</organism>
<evidence type="ECO:0000313" key="5">
    <source>
        <dbReference type="EMBL" id="TPE63753.1"/>
    </source>
</evidence>
<sequence length="437" mass="45923">MRQLTLAALLLAAPASAAVPVSAVNTQADAVEAKVIDWRRDIHQHPELGNREVRTAALVAKHLRALGYEVREKVGVTGVVGILKGGKPGGVVALRADMDALPVKEATGLPFASQATGTYNGATVPVAHACGHDAHVAMLMGAAEVLAKLKADIPGTVVLVFQPAEEGPPAGEAGGASLMLKEGVFNAPKPQAIFGLHVWPGVAGSLSWRPGAMMAEADTVHITLKGVQTHGAVPWRGTDLIGQVATTVHEVNRLVTRTIDPTQTPTILTMSAINAGLRHNIIPDKAEIFGTMRSFDLARRDQLKEQLEKMVKGIAAVYGTEATVDISSAGALTYNEPALATWLSGPLAEATGSVDQIHPDAPPVTVSEDVSLFMNKVGGVYYFLGISPDGVAAGETPPNHSPFFTVNEKALKTGVKAHVLSAIRFLEQQPKRERPAS</sequence>
<evidence type="ECO:0000259" key="4">
    <source>
        <dbReference type="Pfam" id="PF07687"/>
    </source>
</evidence>
<accession>A0A501XTS0</accession>
<reference evidence="5 6" key="1">
    <citation type="submission" date="2019-06" db="EMBL/GenBank/DDBJ databases">
        <authorList>
            <person name="Lee I."/>
            <person name="Jang G.I."/>
            <person name="Hwang C.Y."/>
        </authorList>
    </citation>
    <scope>NUCLEOTIDE SEQUENCE [LARGE SCALE GENOMIC DNA]</scope>
    <source>
        <strain evidence="5 6">PAMC 28131</strain>
    </source>
</reference>
<name>A0A501XTS0_9SPHN</name>
<comment type="cofactor">
    <cofactor evidence="2">
        <name>Mn(2+)</name>
        <dbReference type="ChEBI" id="CHEBI:29035"/>
    </cofactor>
    <text evidence="2">The Mn(2+) ion enhances activity.</text>
</comment>
<keyword evidence="2" id="KW-0464">Manganese</keyword>
<feature type="binding site" evidence="2">
    <location>
        <position position="130"/>
    </location>
    <ligand>
        <name>Mn(2+)</name>
        <dbReference type="ChEBI" id="CHEBI:29035"/>
        <label>2</label>
    </ligand>
</feature>